<dbReference type="Proteomes" id="UP000202485">
    <property type="component" value="Unassembled WGS sequence"/>
</dbReference>
<gene>
    <name evidence="6" type="primary">gcvA_11</name>
    <name evidence="6" type="ORF">RUA8715_02873</name>
</gene>
<dbReference type="InterPro" id="IPR058163">
    <property type="entry name" value="LysR-type_TF_proteobact-type"/>
</dbReference>
<dbReference type="GO" id="GO:0006351">
    <property type="term" value="P:DNA-templated transcription"/>
    <property type="evidence" value="ECO:0007669"/>
    <property type="project" value="TreeGrafter"/>
</dbReference>
<sequence length="290" mass="31186">MPVAPPRPKPLPLNALRAFEAAARLGGFSAAATELGVSAGAISAHVKTLEDELGAPLFERTARGVALTALGHKALPDLTKAFDTLGQATLTMRALAQPQVVHIVTLPSIAQLWLSPRLPELRAAEPEIEVSLTAEETPPNLKRAPFDIYLFFGGDLGDPIAEDAIFPVCAPALAHRLTTPEDLANVTCLSDSTWFDDWQIWVAAARPGWAFTPRGPVFSLYALAVEEALNGAGVLMGHRALVQPHLDSGRLVAPFETVVTLPDRLKLWSPRAVRSQTPVGRVVEWLRKTA</sequence>
<dbReference type="Pfam" id="PF03466">
    <property type="entry name" value="LysR_substrate"/>
    <property type="match status" value="1"/>
</dbReference>
<proteinExistence type="inferred from homology"/>
<dbReference type="SUPFAM" id="SSF53850">
    <property type="entry name" value="Periplasmic binding protein-like II"/>
    <property type="match status" value="1"/>
</dbReference>
<dbReference type="RefSeq" id="WP_093964327.1">
    <property type="nucleotide sequence ID" value="NZ_FXYG01000003.1"/>
</dbReference>
<dbReference type="FunFam" id="1.10.10.10:FF:000001">
    <property type="entry name" value="LysR family transcriptional regulator"/>
    <property type="match status" value="1"/>
</dbReference>
<keyword evidence="2" id="KW-0805">Transcription regulation</keyword>
<keyword evidence="3" id="KW-0238">DNA-binding</keyword>
<organism evidence="6 7">
    <name type="scientific">Ruegeria arenilitoris</name>
    <dbReference type="NCBI Taxonomy" id="1173585"/>
    <lineage>
        <taxon>Bacteria</taxon>
        <taxon>Pseudomonadati</taxon>
        <taxon>Pseudomonadota</taxon>
        <taxon>Alphaproteobacteria</taxon>
        <taxon>Rhodobacterales</taxon>
        <taxon>Roseobacteraceae</taxon>
        <taxon>Ruegeria</taxon>
    </lineage>
</organism>
<dbReference type="GO" id="GO:0043565">
    <property type="term" value="F:sequence-specific DNA binding"/>
    <property type="evidence" value="ECO:0007669"/>
    <property type="project" value="TreeGrafter"/>
</dbReference>
<evidence type="ECO:0000313" key="6">
    <source>
        <dbReference type="EMBL" id="SMX46134.1"/>
    </source>
</evidence>
<dbReference type="EMBL" id="FXYG01000003">
    <property type="protein sequence ID" value="SMX46134.1"/>
    <property type="molecule type" value="Genomic_DNA"/>
</dbReference>
<evidence type="ECO:0000313" key="7">
    <source>
        <dbReference type="Proteomes" id="UP000202485"/>
    </source>
</evidence>
<dbReference type="Gene3D" id="3.40.190.10">
    <property type="entry name" value="Periplasmic binding protein-like II"/>
    <property type="match status" value="2"/>
</dbReference>
<name>A0A238KTH2_9RHOB</name>
<dbReference type="PRINTS" id="PR00039">
    <property type="entry name" value="HTHLYSR"/>
</dbReference>
<keyword evidence="7" id="KW-1185">Reference proteome</keyword>
<accession>A0A238KTH2</accession>
<evidence type="ECO:0000256" key="3">
    <source>
        <dbReference type="ARBA" id="ARBA00023125"/>
    </source>
</evidence>
<dbReference type="Pfam" id="PF00126">
    <property type="entry name" value="HTH_1"/>
    <property type="match status" value="1"/>
</dbReference>
<dbReference type="InterPro" id="IPR005119">
    <property type="entry name" value="LysR_subst-bd"/>
</dbReference>
<dbReference type="PANTHER" id="PTHR30537:SF74">
    <property type="entry name" value="HTH-TYPE TRANSCRIPTIONAL REGULATOR TRPI"/>
    <property type="match status" value="1"/>
</dbReference>
<dbReference type="InterPro" id="IPR036390">
    <property type="entry name" value="WH_DNA-bd_sf"/>
</dbReference>
<protein>
    <submittedName>
        <fullName evidence="6">Glycine cleavage system transcriptional activator</fullName>
    </submittedName>
</protein>
<dbReference type="PROSITE" id="PS50931">
    <property type="entry name" value="HTH_LYSR"/>
    <property type="match status" value="1"/>
</dbReference>
<evidence type="ECO:0000256" key="4">
    <source>
        <dbReference type="ARBA" id="ARBA00023163"/>
    </source>
</evidence>
<feature type="domain" description="HTH lysR-type" evidence="5">
    <location>
        <begin position="11"/>
        <end position="68"/>
    </location>
</feature>
<dbReference type="GO" id="GO:0003700">
    <property type="term" value="F:DNA-binding transcription factor activity"/>
    <property type="evidence" value="ECO:0007669"/>
    <property type="project" value="InterPro"/>
</dbReference>
<dbReference type="InterPro" id="IPR000847">
    <property type="entry name" value="LysR_HTH_N"/>
</dbReference>
<comment type="similarity">
    <text evidence="1">Belongs to the LysR transcriptional regulatory family.</text>
</comment>
<dbReference type="AlphaFoldDB" id="A0A238KTH2"/>
<dbReference type="OrthoDB" id="9813056at2"/>
<keyword evidence="4" id="KW-0804">Transcription</keyword>
<dbReference type="PANTHER" id="PTHR30537">
    <property type="entry name" value="HTH-TYPE TRANSCRIPTIONAL REGULATOR"/>
    <property type="match status" value="1"/>
</dbReference>
<evidence type="ECO:0000259" key="5">
    <source>
        <dbReference type="PROSITE" id="PS50931"/>
    </source>
</evidence>
<reference evidence="7" key="1">
    <citation type="submission" date="2017-05" db="EMBL/GenBank/DDBJ databases">
        <authorList>
            <person name="Rodrigo-Torres L."/>
            <person name="Arahal R. D."/>
            <person name="Lucena T."/>
        </authorList>
    </citation>
    <scope>NUCLEOTIDE SEQUENCE [LARGE SCALE GENOMIC DNA]</scope>
    <source>
        <strain evidence="7">CECT 8715</strain>
    </source>
</reference>
<evidence type="ECO:0000256" key="2">
    <source>
        <dbReference type="ARBA" id="ARBA00023015"/>
    </source>
</evidence>
<dbReference type="InterPro" id="IPR036388">
    <property type="entry name" value="WH-like_DNA-bd_sf"/>
</dbReference>
<evidence type="ECO:0000256" key="1">
    <source>
        <dbReference type="ARBA" id="ARBA00009437"/>
    </source>
</evidence>
<dbReference type="Gene3D" id="1.10.10.10">
    <property type="entry name" value="Winged helix-like DNA-binding domain superfamily/Winged helix DNA-binding domain"/>
    <property type="match status" value="1"/>
</dbReference>
<dbReference type="SUPFAM" id="SSF46785">
    <property type="entry name" value="Winged helix' DNA-binding domain"/>
    <property type="match status" value="1"/>
</dbReference>